<evidence type="ECO:0000313" key="2">
    <source>
        <dbReference type="Proteomes" id="UP000288388"/>
    </source>
</evidence>
<organism evidence="1 2">
    <name type="scientific">Enterococcus avium</name>
    <name type="common">Streptococcus avium</name>
    <dbReference type="NCBI Taxonomy" id="33945"/>
    <lineage>
        <taxon>Bacteria</taxon>
        <taxon>Bacillati</taxon>
        <taxon>Bacillota</taxon>
        <taxon>Bacilli</taxon>
        <taxon>Lactobacillales</taxon>
        <taxon>Enterococcaceae</taxon>
        <taxon>Enterococcus</taxon>
    </lineage>
</organism>
<reference evidence="1 2" key="1">
    <citation type="submission" date="2018-12" db="EMBL/GenBank/DDBJ databases">
        <title>A novel vanA-carrying plasmid in a clinical isolate of Enterococcus avium.</title>
        <authorList>
            <person name="Bernasconi O.J."/>
            <person name="Luzzaro F."/>
            <person name="Endimiani A."/>
        </authorList>
    </citation>
    <scope>NUCLEOTIDE SEQUENCE [LARGE SCALE GENOMIC DNA]</scope>
    <source>
        <strain evidence="1 2">LC0559/18</strain>
    </source>
</reference>
<dbReference type="AlphaFoldDB" id="A0A437UQ66"/>
<accession>A0A437UQ66</accession>
<dbReference type="Proteomes" id="UP000288388">
    <property type="component" value="Unassembled WGS sequence"/>
</dbReference>
<protein>
    <submittedName>
        <fullName evidence="1">Uncharacterized protein</fullName>
    </submittedName>
</protein>
<proteinExistence type="predicted"/>
<comment type="caution">
    <text evidence="1">The sequence shown here is derived from an EMBL/GenBank/DDBJ whole genome shotgun (WGS) entry which is preliminary data.</text>
</comment>
<gene>
    <name evidence="1" type="ORF">EK398_13385</name>
</gene>
<dbReference type="EMBL" id="RYZS01000001">
    <property type="protein sequence ID" value="RVU95758.1"/>
    <property type="molecule type" value="Genomic_DNA"/>
</dbReference>
<sequence>MEGNKDYLFSGINHCQKKIEAIDQRIRALSVFNYSMDLIERILERGEFQDDPAWQEIARLLEVRKSYELKLEELNWQVKPSNLSQIEFYSFCVPKKALIAVKVGVKPLRVYSNCVAEVYNQQVGFILLSVDEVQKVLRQSICEETKLAVTEEIIQKELLDLGRYANEPFYQGSVLLIENIFV</sequence>
<dbReference type="RefSeq" id="WP_049219952.1">
    <property type="nucleotide sequence ID" value="NZ_CAAKNX010000181.1"/>
</dbReference>
<name>A0A437UQ66_ENTAV</name>
<evidence type="ECO:0000313" key="1">
    <source>
        <dbReference type="EMBL" id="RVU95758.1"/>
    </source>
</evidence>